<sequence length="126" mass="14324">MVRFAYEPLRSSRAIRLIKFLPGSSPICQMITVEVEKAPPYVALSYTWGSTELSRVILVNGSEVPITRSLAEAIDAIFIFARERSMMFWADSICINQADDHERGRQVRLMNSIYRSAEIVTIWLGP</sequence>
<dbReference type="OrthoDB" id="5416609at2759"/>
<dbReference type="PANTHER" id="PTHR24148">
    <property type="entry name" value="ANKYRIN REPEAT DOMAIN-CONTAINING PROTEIN 39 HOMOLOG-RELATED"/>
    <property type="match status" value="1"/>
</dbReference>
<dbReference type="HOGENOM" id="CLU_004184_6_2_1"/>
<name>W7FA50_BIPV3</name>
<evidence type="ECO:0000259" key="1">
    <source>
        <dbReference type="Pfam" id="PF06985"/>
    </source>
</evidence>
<dbReference type="PANTHER" id="PTHR24148:SF73">
    <property type="entry name" value="HET DOMAIN PROTEIN (AFU_ORTHOLOGUE AFUA_8G01020)"/>
    <property type="match status" value="1"/>
</dbReference>
<accession>W7FA50</accession>
<dbReference type="EMBL" id="KI968693">
    <property type="protein sequence ID" value="EUN32612.1"/>
    <property type="molecule type" value="Genomic_DNA"/>
</dbReference>
<dbReference type="AlphaFoldDB" id="W7FA50"/>
<reference evidence="2 3" key="1">
    <citation type="journal article" date="2013" name="PLoS Genet.">
        <title>Comparative genome structure, secondary metabolite, and effector coding capacity across Cochliobolus pathogens.</title>
        <authorList>
            <person name="Condon B.J."/>
            <person name="Leng Y."/>
            <person name="Wu D."/>
            <person name="Bushley K.E."/>
            <person name="Ohm R.A."/>
            <person name="Otillar R."/>
            <person name="Martin J."/>
            <person name="Schackwitz W."/>
            <person name="Grimwood J."/>
            <person name="MohdZainudin N."/>
            <person name="Xue C."/>
            <person name="Wang R."/>
            <person name="Manning V.A."/>
            <person name="Dhillon B."/>
            <person name="Tu Z.J."/>
            <person name="Steffenson B.J."/>
            <person name="Salamov A."/>
            <person name="Sun H."/>
            <person name="Lowry S."/>
            <person name="LaButti K."/>
            <person name="Han J."/>
            <person name="Copeland A."/>
            <person name="Lindquist E."/>
            <person name="Barry K."/>
            <person name="Schmutz J."/>
            <person name="Baker S.E."/>
            <person name="Ciuffetti L.M."/>
            <person name="Grigoriev I.V."/>
            <person name="Zhong S."/>
            <person name="Turgeon B.G."/>
        </authorList>
    </citation>
    <scope>NUCLEOTIDE SEQUENCE [LARGE SCALE GENOMIC DNA]</scope>
    <source>
        <strain evidence="2 3">FI3</strain>
    </source>
</reference>
<dbReference type="InterPro" id="IPR010730">
    <property type="entry name" value="HET"/>
</dbReference>
<proteinExistence type="predicted"/>
<dbReference type="Pfam" id="PF06985">
    <property type="entry name" value="HET"/>
    <property type="match status" value="1"/>
</dbReference>
<gene>
    <name evidence="2" type="ORF">COCVIDRAFT_84792</name>
</gene>
<dbReference type="Proteomes" id="UP000054337">
    <property type="component" value="Unassembled WGS sequence"/>
</dbReference>
<feature type="non-terminal residue" evidence="2">
    <location>
        <position position="126"/>
    </location>
</feature>
<protein>
    <recommendedName>
        <fullName evidence="1">Heterokaryon incompatibility domain-containing protein</fullName>
    </recommendedName>
</protein>
<dbReference type="GeneID" id="26258182"/>
<organism evidence="2 3">
    <name type="scientific">Bipolaris victoriae (strain FI3)</name>
    <name type="common">Victoria blight of oats agent</name>
    <name type="synonym">Cochliobolus victoriae</name>
    <dbReference type="NCBI Taxonomy" id="930091"/>
    <lineage>
        <taxon>Eukaryota</taxon>
        <taxon>Fungi</taxon>
        <taxon>Dikarya</taxon>
        <taxon>Ascomycota</taxon>
        <taxon>Pezizomycotina</taxon>
        <taxon>Dothideomycetes</taxon>
        <taxon>Pleosporomycetidae</taxon>
        <taxon>Pleosporales</taxon>
        <taxon>Pleosporineae</taxon>
        <taxon>Pleosporaceae</taxon>
        <taxon>Bipolaris</taxon>
    </lineage>
</organism>
<dbReference type="InterPro" id="IPR052895">
    <property type="entry name" value="HetReg/Transcr_Mod"/>
</dbReference>
<feature type="domain" description="Heterokaryon incompatibility" evidence="1">
    <location>
        <begin position="41"/>
        <end position="125"/>
    </location>
</feature>
<dbReference type="RefSeq" id="XP_014562200.1">
    <property type="nucleotide sequence ID" value="XM_014706714.1"/>
</dbReference>
<keyword evidence="3" id="KW-1185">Reference proteome</keyword>
<evidence type="ECO:0000313" key="3">
    <source>
        <dbReference type="Proteomes" id="UP000054337"/>
    </source>
</evidence>
<evidence type="ECO:0000313" key="2">
    <source>
        <dbReference type="EMBL" id="EUN32612.1"/>
    </source>
</evidence>